<protein>
    <recommendedName>
        <fullName evidence="5">SF3 helicase domain-containing protein</fullName>
    </recommendedName>
</protein>
<dbReference type="InterPro" id="IPR006500">
    <property type="entry name" value="Helicase_put_C_phage/plasmid"/>
</dbReference>
<evidence type="ECO:0000256" key="1">
    <source>
        <dbReference type="ARBA" id="ARBA00022741"/>
    </source>
</evidence>
<dbReference type="PANTHER" id="PTHR35372:SF2">
    <property type="entry name" value="SF3 HELICASE DOMAIN-CONTAINING PROTEIN"/>
    <property type="match status" value="1"/>
</dbReference>
<evidence type="ECO:0000256" key="4">
    <source>
        <dbReference type="ARBA" id="ARBA00022840"/>
    </source>
</evidence>
<dbReference type="InterPro" id="IPR014818">
    <property type="entry name" value="Phage/plasmid_primase_P4_C"/>
</dbReference>
<evidence type="ECO:0000256" key="2">
    <source>
        <dbReference type="ARBA" id="ARBA00022801"/>
    </source>
</evidence>
<dbReference type="SUPFAM" id="SSF52540">
    <property type="entry name" value="P-loop containing nucleoside triphosphate hydrolases"/>
    <property type="match status" value="1"/>
</dbReference>
<evidence type="ECO:0000313" key="6">
    <source>
        <dbReference type="EMBL" id="VYS83166.1"/>
    </source>
</evidence>
<evidence type="ECO:0000259" key="5">
    <source>
        <dbReference type="PROSITE" id="PS51206"/>
    </source>
</evidence>
<dbReference type="InterPro" id="IPR014015">
    <property type="entry name" value="Helicase_SF3_DNA-vir"/>
</dbReference>
<keyword evidence="4" id="KW-0067">ATP-binding</keyword>
<accession>A0A6N2RQX6</accession>
<evidence type="ECO:0000256" key="3">
    <source>
        <dbReference type="ARBA" id="ARBA00022806"/>
    </source>
</evidence>
<dbReference type="GO" id="GO:0008270">
    <property type="term" value="F:zinc ion binding"/>
    <property type="evidence" value="ECO:0007669"/>
    <property type="project" value="InterPro"/>
</dbReference>
<dbReference type="Gene3D" id="3.90.580.10">
    <property type="entry name" value="Zinc finger, CHC2-type domain"/>
    <property type="match status" value="1"/>
</dbReference>
<dbReference type="GO" id="GO:0016787">
    <property type="term" value="F:hydrolase activity"/>
    <property type="evidence" value="ECO:0007669"/>
    <property type="project" value="UniProtKB-KW"/>
</dbReference>
<dbReference type="GO" id="GO:0003677">
    <property type="term" value="F:DNA binding"/>
    <property type="evidence" value="ECO:0007669"/>
    <property type="project" value="InterPro"/>
</dbReference>
<dbReference type="NCBIfam" id="TIGR01613">
    <property type="entry name" value="primase_Cterm"/>
    <property type="match status" value="1"/>
</dbReference>
<dbReference type="CDD" id="cd01029">
    <property type="entry name" value="TOPRIM_primases"/>
    <property type="match status" value="1"/>
</dbReference>
<dbReference type="PROSITE" id="PS51206">
    <property type="entry name" value="SF3_HELICASE_1"/>
    <property type="match status" value="1"/>
</dbReference>
<dbReference type="EMBL" id="CACRSX010000011">
    <property type="protein sequence ID" value="VYS83166.1"/>
    <property type="molecule type" value="Genomic_DNA"/>
</dbReference>
<dbReference type="InterPro" id="IPR051620">
    <property type="entry name" value="ORF904-like_C"/>
</dbReference>
<dbReference type="Pfam" id="PF08706">
    <property type="entry name" value="D5_N"/>
    <property type="match status" value="1"/>
</dbReference>
<dbReference type="GO" id="GO:0006260">
    <property type="term" value="P:DNA replication"/>
    <property type="evidence" value="ECO:0007669"/>
    <property type="project" value="InterPro"/>
</dbReference>
<dbReference type="Gene3D" id="3.40.50.300">
    <property type="entry name" value="P-loop containing nucleotide triphosphate hydrolases"/>
    <property type="match status" value="1"/>
</dbReference>
<sequence>MNLQEVSTYFSGVTRIKDNSFQCKCPVHNDHTASMTVSKGKKGILIHCHAGCETKSILEAVGLRESDLFYNSNVTKIKQDWKDRLEHSKKKEIVEIYDYVDEGGKYLYSKIRFEKDQNGQKEMLYGVLNKEKDWFQYGLKEKRKTLYNLPEIREAAAQKRTIYYVEGEKDVETLRGLGLIATTAGSSGDWRRFFSKYFSGVDVVLLPDNDEAGEKLTERIISDLIGVVNSIKVVKTSERDHGDVTDYFQDGYTIEDFNKLVRETSILPQNQGQEVDKPKKKKEIPQWIKDKIVELKPEVNYSLDDRGNGDLFADVFKGICRFNSTARCWFCYNGKYWEEDSSDLIVAERAKILQDALLIYSITIEDYKKREEYTKHIIKMGKQHVRKNMITDARSKYPVKTEEFDQNTNLFNCKNGTYNLETGTLQKHNPEDYISKISNVYYDPAAPSTEIEKFMNTIMQGNKENIEYIQKILGLALMGNTDEEKLFIFYGPSTRNGKSTLVETYLSMIRDYGTTMQPESLALSKKDSRSASSDIARLKGVRFVDAPEPPQSMRLDAALIKQLTGNDMITARKIYQEEITFMPVFITVINTNHLPIITDETLFTSGRIVVIPFRKHFTAKEQDKGLKRRLRRKQNISGFFNWCVAGYQKYQKDELKTTESMDREIESYHMDSDRIAAFISEELTEDLSQSVTISELYPIYENWCTKNNYQALGKMKFTDYFRRMGRLRNQLRINGKNYRNVIKGYYINPFKK</sequence>
<dbReference type="AlphaFoldDB" id="A0A6N2RQX6"/>
<organism evidence="6">
    <name type="scientific">Anaerostipes hadrus</name>
    <dbReference type="NCBI Taxonomy" id="649756"/>
    <lineage>
        <taxon>Bacteria</taxon>
        <taxon>Bacillati</taxon>
        <taxon>Bacillota</taxon>
        <taxon>Clostridia</taxon>
        <taxon>Lachnospirales</taxon>
        <taxon>Lachnospiraceae</taxon>
        <taxon>Anaerostipes</taxon>
    </lineage>
</organism>
<dbReference type="InterPro" id="IPR004968">
    <property type="entry name" value="DNA_primase/NTPase_C"/>
</dbReference>
<gene>
    <name evidence="6" type="ORF">AHLFYP4_00568</name>
</gene>
<feature type="domain" description="SF3 helicase" evidence="5">
    <location>
        <begin position="464"/>
        <end position="626"/>
    </location>
</feature>
<dbReference type="Gene3D" id="3.40.1360.10">
    <property type="match status" value="1"/>
</dbReference>
<proteinExistence type="predicted"/>
<keyword evidence="1" id="KW-0547">Nucleotide-binding</keyword>
<name>A0A6N2RQX6_ANAHA</name>
<reference evidence="6" key="1">
    <citation type="submission" date="2019-11" db="EMBL/GenBank/DDBJ databases">
        <authorList>
            <person name="Feng L."/>
        </authorList>
    </citation>
    <scope>NUCLEOTIDE SEQUENCE</scope>
    <source>
        <strain evidence="6">AhadrusLFYP4</strain>
    </source>
</reference>
<keyword evidence="3" id="KW-0347">Helicase</keyword>
<dbReference type="RefSeq" id="WP_156722792.1">
    <property type="nucleotide sequence ID" value="NZ_CACRSX010000011.1"/>
</dbReference>
<dbReference type="PANTHER" id="PTHR35372">
    <property type="entry name" value="ATP BINDING PROTEIN-RELATED"/>
    <property type="match status" value="1"/>
</dbReference>
<keyword evidence="2" id="KW-0378">Hydrolase</keyword>
<dbReference type="InterPro" id="IPR036977">
    <property type="entry name" value="DNA_primase_Znf_CHC2"/>
</dbReference>
<dbReference type="GO" id="GO:0004386">
    <property type="term" value="F:helicase activity"/>
    <property type="evidence" value="ECO:0007669"/>
    <property type="project" value="UniProtKB-KW"/>
</dbReference>
<dbReference type="InterPro" id="IPR034154">
    <property type="entry name" value="TOPRIM_DnaG/twinkle"/>
</dbReference>
<dbReference type="SUPFAM" id="SSF56731">
    <property type="entry name" value="DNA primase core"/>
    <property type="match status" value="1"/>
</dbReference>
<dbReference type="InterPro" id="IPR027417">
    <property type="entry name" value="P-loop_NTPase"/>
</dbReference>
<dbReference type="SMART" id="SM00885">
    <property type="entry name" value="D5_N"/>
    <property type="match status" value="1"/>
</dbReference>
<dbReference type="GO" id="GO:0005524">
    <property type="term" value="F:ATP binding"/>
    <property type="evidence" value="ECO:0007669"/>
    <property type="project" value="UniProtKB-KW"/>
</dbReference>
<dbReference type="Pfam" id="PF03288">
    <property type="entry name" value="Pox_D5"/>
    <property type="match status" value="1"/>
</dbReference>